<dbReference type="InterPro" id="IPR006652">
    <property type="entry name" value="Kelch_1"/>
</dbReference>
<dbReference type="AlphaFoldDB" id="A0A9X0D2I9"/>
<comment type="caution">
    <text evidence="3">The sequence shown here is derived from an EMBL/GenBank/DDBJ whole genome shotgun (WGS) entry which is preliminary data.</text>
</comment>
<keyword evidence="1" id="KW-0880">Kelch repeat</keyword>
<sequence length="160" mass="18030">MYAISHYSAYTNQVPQRYNFATRQWQSIAKVGIRGNNYLAYNGGAIVHSKVLVLYGDTSQRSGSVLNCFDPVKNEWEVKATTCHVHFGSSLVVVNSRLYVAGGYVSSDGNGIPCGNPASVEVYDEKNNTWSVVEQKYIPPNTLVRWNRREGVFYYQKFSI</sequence>
<dbReference type="Proteomes" id="UP001163046">
    <property type="component" value="Unassembled WGS sequence"/>
</dbReference>
<dbReference type="Gene3D" id="2.120.10.80">
    <property type="entry name" value="Kelch-type beta propeller"/>
    <property type="match status" value="1"/>
</dbReference>
<evidence type="ECO:0000256" key="2">
    <source>
        <dbReference type="ARBA" id="ARBA00022737"/>
    </source>
</evidence>
<evidence type="ECO:0000256" key="1">
    <source>
        <dbReference type="ARBA" id="ARBA00022441"/>
    </source>
</evidence>
<dbReference type="PANTHER" id="PTHR24412">
    <property type="entry name" value="KELCH PROTEIN"/>
    <property type="match status" value="1"/>
</dbReference>
<dbReference type="InterPro" id="IPR015915">
    <property type="entry name" value="Kelch-typ_b-propeller"/>
</dbReference>
<protein>
    <submittedName>
        <fullName evidence="3">Uncharacterized protein</fullName>
    </submittedName>
</protein>
<dbReference type="EMBL" id="MU825886">
    <property type="protein sequence ID" value="KAJ7384540.1"/>
    <property type="molecule type" value="Genomic_DNA"/>
</dbReference>
<keyword evidence="4" id="KW-1185">Reference proteome</keyword>
<keyword evidence="2" id="KW-0677">Repeat</keyword>
<dbReference type="Pfam" id="PF01344">
    <property type="entry name" value="Kelch_1"/>
    <property type="match status" value="1"/>
</dbReference>
<gene>
    <name evidence="3" type="ORF">OS493_021171</name>
</gene>
<accession>A0A9X0D2I9</accession>
<proteinExistence type="predicted"/>
<organism evidence="3 4">
    <name type="scientific">Desmophyllum pertusum</name>
    <dbReference type="NCBI Taxonomy" id="174260"/>
    <lineage>
        <taxon>Eukaryota</taxon>
        <taxon>Metazoa</taxon>
        <taxon>Cnidaria</taxon>
        <taxon>Anthozoa</taxon>
        <taxon>Hexacorallia</taxon>
        <taxon>Scleractinia</taxon>
        <taxon>Caryophylliina</taxon>
        <taxon>Caryophylliidae</taxon>
        <taxon>Desmophyllum</taxon>
    </lineage>
</organism>
<reference evidence="3" key="1">
    <citation type="submission" date="2023-01" db="EMBL/GenBank/DDBJ databases">
        <title>Genome assembly of the deep-sea coral Lophelia pertusa.</title>
        <authorList>
            <person name="Herrera S."/>
            <person name="Cordes E."/>
        </authorList>
    </citation>
    <scope>NUCLEOTIDE SEQUENCE</scope>
    <source>
        <strain evidence="3">USNM1676648</strain>
        <tissue evidence="3">Polyp</tissue>
    </source>
</reference>
<evidence type="ECO:0000313" key="4">
    <source>
        <dbReference type="Proteomes" id="UP001163046"/>
    </source>
</evidence>
<evidence type="ECO:0000313" key="3">
    <source>
        <dbReference type="EMBL" id="KAJ7384540.1"/>
    </source>
</evidence>
<dbReference type="SUPFAM" id="SSF117281">
    <property type="entry name" value="Kelch motif"/>
    <property type="match status" value="1"/>
</dbReference>
<dbReference type="PANTHER" id="PTHR24412:SF441">
    <property type="entry name" value="KELCH-LIKE PROTEIN 28"/>
    <property type="match status" value="1"/>
</dbReference>
<name>A0A9X0D2I9_9CNID</name>
<dbReference type="OrthoDB" id="6678352at2759"/>